<comment type="caution">
    <text evidence="6">The sequence shown here is derived from an EMBL/GenBank/DDBJ whole genome shotgun (WGS) entry which is preliminary data.</text>
</comment>
<evidence type="ECO:0000256" key="5">
    <source>
        <dbReference type="SAM" id="Phobius"/>
    </source>
</evidence>
<dbReference type="RefSeq" id="WP_121917917.1">
    <property type="nucleotide sequence ID" value="NZ_REFV01000011.1"/>
</dbReference>
<evidence type="ECO:0000256" key="3">
    <source>
        <dbReference type="ARBA" id="ARBA00022989"/>
    </source>
</evidence>
<evidence type="ECO:0000256" key="1">
    <source>
        <dbReference type="ARBA" id="ARBA00004141"/>
    </source>
</evidence>
<feature type="transmembrane region" description="Helical" evidence="5">
    <location>
        <begin position="95"/>
        <end position="114"/>
    </location>
</feature>
<gene>
    <name evidence="6" type="ORF">EAX61_11880</name>
</gene>
<sequence length="309" mass="35620">MSYSVFENNILNRINFAGSGNQLAIFRILLGLQIFYSSNSKLIDLLQVAGGTSETVTIFPSFLDTLIASTLVDYLQIIVPVLSVLLILGFLTRFVAPLLFISFLFLFDFWYINFDAPVPWLYIWFPLLIICFSKSSDNISLDALVFGKTLQTQNIQYNSYRWPIELVSAWFVYIYFSAGLAKIFPVTTLIEWMQGGTSQNILYERFLDSFLHYTFNEPFFDYSSNNYIFSILSILSIIVELSVIIILFTNRYNKIIIFLILSMHFFLFLTGVPGFMQLALILGICLINPKLFNDYPQTRNNKTKTAKIF</sequence>
<evidence type="ECO:0000313" key="7">
    <source>
        <dbReference type="Proteomes" id="UP000281985"/>
    </source>
</evidence>
<reference evidence="6 7" key="1">
    <citation type="submission" date="2018-10" db="EMBL/GenBank/DDBJ databases">
        <title>Dokdonia luteus sp. nov., isolated from sea water.</title>
        <authorList>
            <person name="Zhou L.Y."/>
            <person name="Du Z.J."/>
        </authorList>
    </citation>
    <scope>NUCLEOTIDE SEQUENCE [LARGE SCALE GENOMIC DNA]</scope>
    <source>
        <strain evidence="6 7">SH27</strain>
    </source>
</reference>
<feature type="transmembrane region" description="Helical" evidence="5">
    <location>
        <begin position="66"/>
        <end position="88"/>
    </location>
</feature>
<feature type="transmembrane region" description="Helical" evidence="5">
    <location>
        <begin position="120"/>
        <end position="141"/>
    </location>
</feature>
<accession>A0A3M0G8R4</accession>
<proteinExistence type="predicted"/>
<keyword evidence="3 5" id="KW-1133">Transmembrane helix</keyword>
<name>A0A3M0G8R4_9FLAO</name>
<keyword evidence="7" id="KW-1185">Reference proteome</keyword>
<keyword evidence="2 5" id="KW-0812">Transmembrane</keyword>
<feature type="transmembrane region" description="Helical" evidence="5">
    <location>
        <begin position="162"/>
        <end position="184"/>
    </location>
</feature>
<organism evidence="6 7">
    <name type="scientific">Dokdonia sinensis</name>
    <dbReference type="NCBI Taxonomy" id="2479847"/>
    <lineage>
        <taxon>Bacteria</taxon>
        <taxon>Pseudomonadati</taxon>
        <taxon>Bacteroidota</taxon>
        <taxon>Flavobacteriia</taxon>
        <taxon>Flavobacteriales</taxon>
        <taxon>Flavobacteriaceae</taxon>
        <taxon>Dokdonia</taxon>
    </lineage>
</organism>
<dbReference type="Proteomes" id="UP000281985">
    <property type="component" value="Unassembled WGS sequence"/>
</dbReference>
<dbReference type="Pfam" id="PF07681">
    <property type="entry name" value="DoxX"/>
    <property type="match status" value="1"/>
</dbReference>
<evidence type="ECO:0000313" key="6">
    <source>
        <dbReference type="EMBL" id="RMB57439.1"/>
    </source>
</evidence>
<dbReference type="EMBL" id="REFV01000011">
    <property type="protein sequence ID" value="RMB57439.1"/>
    <property type="molecule type" value="Genomic_DNA"/>
</dbReference>
<dbReference type="AlphaFoldDB" id="A0A3M0G8R4"/>
<dbReference type="OrthoDB" id="1435280at2"/>
<comment type="subcellular location">
    <subcellularLocation>
        <location evidence="1">Membrane</location>
        <topology evidence="1">Multi-pass membrane protein</topology>
    </subcellularLocation>
</comment>
<evidence type="ECO:0000256" key="4">
    <source>
        <dbReference type="ARBA" id="ARBA00023136"/>
    </source>
</evidence>
<feature type="transmembrane region" description="Helical" evidence="5">
    <location>
        <begin position="255"/>
        <end position="284"/>
    </location>
</feature>
<feature type="transmembrane region" description="Helical" evidence="5">
    <location>
        <begin position="227"/>
        <end position="248"/>
    </location>
</feature>
<protein>
    <recommendedName>
        <fullName evidence="8">HTTM domain-containing protein</fullName>
    </recommendedName>
</protein>
<keyword evidence="4 5" id="KW-0472">Membrane</keyword>
<dbReference type="InterPro" id="IPR032808">
    <property type="entry name" value="DoxX"/>
</dbReference>
<evidence type="ECO:0000256" key="2">
    <source>
        <dbReference type="ARBA" id="ARBA00022692"/>
    </source>
</evidence>
<evidence type="ECO:0008006" key="8">
    <source>
        <dbReference type="Google" id="ProtNLM"/>
    </source>
</evidence>